<feature type="region of interest" description="Disordered" evidence="1">
    <location>
        <begin position="1"/>
        <end position="32"/>
    </location>
</feature>
<comment type="caution">
    <text evidence="2">The sequence shown here is derived from an EMBL/GenBank/DDBJ whole genome shotgun (WGS) entry which is preliminary data.</text>
</comment>
<sequence>MADLNWFQRLGRARTPAPPPSPTVVSDQATAATQETATGGAAAPRALPAPTLTLGQKWAIASASTPNLTVRPAAAAPSSVSTAANGPQHRPALQARKKSSFMSLLGGGSGSGGGNTGNISNNTSNHRCNNLSSDPADYEEDEQPVIFVRTRGEDICQPPKVDDVARTVQAVLLQRGVMEALPIEYNAHMLHVLSEFFKMQARMQKKEARWEDMSLNHAWERQEWGLLGDEWLEREKEYKAEVKRLELLLSKISTQGCRDSQPADSKAGSHTRSGSNGEKLKAVPVSGQSKSGLSTETHTPFGNGEGGKALRTSTGGIFIFSDRTFTYQYRFGGC</sequence>
<dbReference type="AlphaFoldDB" id="A0A9P9BRH9"/>
<dbReference type="EMBL" id="JAGTJQ010000004">
    <property type="protein sequence ID" value="KAH7032830.1"/>
    <property type="molecule type" value="Genomic_DNA"/>
</dbReference>
<evidence type="ECO:0000313" key="3">
    <source>
        <dbReference type="Proteomes" id="UP000756346"/>
    </source>
</evidence>
<feature type="region of interest" description="Disordered" evidence="1">
    <location>
        <begin position="256"/>
        <end position="307"/>
    </location>
</feature>
<accession>A0A9P9BRH9</accession>
<dbReference type="RefSeq" id="XP_046013662.1">
    <property type="nucleotide sequence ID" value="XM_046156632.1"/>
</dbReference>
<name>A0A9P9BRH9_9PEZI</name>
<organism evidence="2 3">
    <name type="scientific">Microdochium trichocladiopsis</name>
    <dbReference type="NCBI Taxonomy" id="1682393"/>
    <lineage>
        <taxon>Eukaryota</taxon>
        <taxon>Fungi</taxon>
        <taxon>Dikarya</taxon>
        <taxon>Ascomycota</taxon>
        <taxon>Pezizomycotina</taxon>
        <taxon>Sordariomycetes</taxon>
        <taxon>Xylariomycetidae</taxon>
        <taxon>Xylariales</taxon>
        <taxon>Microdochiaceae</taxon>
        <taxon>Microdochium</taxon>
    </lineage>
</organism>
<reference evidence="2" key="1">
    <citation type="journal article" date="2021" name="Nat. Commun.">
        <title>Genetic determinants of endophytism in the Arabidopsis root mycobiome.</title>
        <authorList>
            <person name="Mesny F."/>
            <person name="Miyauchi S."/>
            <person name="Thiergart T."/>
            <person name="Pickel B."/>
            <person name="Atanasova L."/>
            <person name="Karlsson M."/>
            <person name="Huettel B."/>
            <person name="Barry K.W."/>
            <person name="Haridas S."/>
            <person name="Chen C."/>
            <person name="Bauer D."/>
            <person name="Andreopoulos W."/>
            <person name="Pangilinan J."/>
            <person name="LaButti K."/>
            <person name="Riley R."/>
            <person name="Lipzen A."/>
            <person name="Clum A."/>
            <person name="Drula E."/>
            <person name="Henrissat B."/>
            <person name="Kohler A."/>
            <person name="Grigoriev I.V."/>
            <person name="Martin F.M."/>
            <person name="Hacquard S."/>
        </authorList>
    </citation>
    <scope>NUCLEOTIDE SEQUENCE</scope>
    <source>
        <strain evidence="2">MPI-CAGE-CH-0230</strain>
    </source>
</reference>
<feature type="region of interest" description="Disordered" evidence="1">
    <location>
        <begin position="102"/>
        <end position="139"/>
    </location>
</feature>
<proteinExistence type="predicted"/>
<dbReference type="Proteomes" id="UP000756346">
    <property type="component" value="Unassembled WGS sequence"/>
</dbReference>
<protein>
    <submittedName>
        <fullName evidence="2">Uncharacterized protein</fullName>
    </submittedName>
</protein>
<gene>
    <name evidence="2" type="ORF">B0I36DRAFT_347989</name>
</gene>
<evidence type="ECO:0000313" key="2">
    <source>
        <dbReference type="EMBL" id="KAH7032830.1"/>
    </source>
</evidence>
<feature type="compositionally biased region" description="Gly residues" evidence="1">
    <location>
        <begin position="105"/>
        <end position="116"/>
    </location>
</feature>
<evidence type="ECO:0000256" key="1">
    <source>
        <dbReference type="SAM" id="MobiDB-lite"/>
    </source>
</evidence>
<feature type="compositionally biased region" description="Polar residues" evidence="1">
    <location>
        <begin position="286"/>
        <end position="300"/>
    </location>
</feature>
<keyword evidence="3" id="KW-1185">Reference proteome</keyword>
<dbReference type="GeneID" id="70186178"/>
<dbReference type="OrthoDB" id="5430717at2759"/>
<feature type="compositionally biased region" description="Low complexity" evidence="1">
    <location>
        <begin position="23"/>
        <end position="32"/>
    </location>
</feature>